<dbReference type="OrthoDB" id="3266532at2759"/>
<evidence type="ECO:0000313" key="1">
    <source>
        <dbReference type="EMBL" id="KAF9443927.1"/>
    </source>
</evidence>
<protein>
    <submittedName>
        <fullName evidence="1">Uncharacterized protein</fullName>
    </submittedName>
</protein>
<accession>A0A9P5X3W3</accession>
<keyword evidence="2" id="KW-1185">Reference proteome</keyword>
<dbReference type="EMBL" id="MU151421">
    <property type="protein sequence ID" value="KAF9443927.1"/>
    <property type="molecule type" value="Genomic_DNA"/>
</dbReference>
<proteinExistence type="predicted"/>
<evidence type="ECO:0000313" key="2">
    <source>
        <dbReference type="Proteomes" id="UP000807342"/>
    </source>
</evidence>
<dbReference type="Proteomes" id="UP000807342">
    <property type="component" value="Unassembled WGS sequence"/>
</dbReference>
<dbReference type="AlphaFoldDB" id="A0A9P5X3W3"/>
<reference evidence="1" key="1">
    <citation type="submission" date="2020-11" db="EMBL/GenBank/DDBJ databases">
        <authorList>
            <consortium name="DOE Joint Genome Institute"/>
            <person name="Ahrendt S."/>
            <person name="Riley R."/>
            <person name="Andreopoulos W."/>
            <person name="Labutti K."/>
            <person name="Pangilinan J."/>
            <person name="Ruiz-Duenas F.J."/>
            <person name="Barrasa J.M."/>
            <person name="Sanchez-Garcia M."/>
            <person name="Camarero S."/>
            <person name="Miyauchi S."/>
            <person name="Serrano A."/>
            <person name="Linde D."/>
            <person name="Babiker R."/>
            <person name="Drula E."/>
            <person name="Ayuso-Fernandez I."/>
            <person name="Pacheco R."/>
            <person name="Padilla G."/>
            <person name="Ferreira P."/>
            <person name="Barriuso J."/>
            <person name="Kellner H."/>
            <person name="Castanera R."/>
            <person name="Alfaro M."/>
            <person name="Ramirez L."/>
            <person name="Pisabarro A.G."/>
            <person name="Kuo A."/>
            <person name="Tritt A."/>
            <person name="Lipzen A."/>
            <person name="He G."/>
            <person name="Yan M."/>
            <person name="Ng V."/>
            <person name="Cullen D."/>
            <person name="Martin F."/>
            <person name="Rosso M.-N."/>
            <person name="Henrissat B."/>
            <person name="Hibbett D."/>
            <person name="Martinez A.T."/>
            <person name="Grigoriev I.V."/>
        </authorList>
    </citation>
    <scope>NUCLEOTIDE SEQUENCE</scope>
    <source>
        <strain evidence="1">MF-IS2</strain>
    </source>
</reference>
<sequence length="98" mass="11501">MAFESTTVSAVTHQEELMVSRAIDNDISKYLSDELDKIGREYCLLLSWPCKHDMGILINQFSGLFIYTNYCKVYVMFLESYYTTQQYSTKQHYSLIEV</sequence>
<organism evidence="1 2">
    <name type="scientific">Macrolepiota fuliginosa MF-IS2</name>
    <dbReference type="NCBI Taxonomy" id="1400762"/>
    <lineage>
        <taxon>Eukaryota</taxon>
        <taxon>Fungi</taxon>
        <taxon>Dikarya</taxon>
        <taxon>Basidiomycota</taxon>
        <taxon>Agaricomycotina</taxon>
        <taxon>Agaricomycetes</taxon>
        <taxon>Agaricomycetidae</taxon>
        <taxon>Agaricales</taxon>
        <taxon>Agaricineae</taxon>
        <taxon>Agaricaceae</taxon>
        <taxon>Macrolepiota</taxon>
    </lineage>
</organism>
<gene>
    <name evidence="1" type="ORF">P691DRAFT_374937</name>
</gene>
<name>A0A9P5X3W3_9AGAR</name>
<comment type="caution">
    <text evidence="1">The sequence shown here is derived from an EMBL/GenBank/DDBJ whole genome shotgun (WGS) entry which is preliminary data.</text>
</comment>